<evidence type="ECO:0000259" key="3">
    <source>
        <dbReference type="Pfam" id="PF08240"/>
    </source>
</evidence>
<protein>
    <submittedName>
        <fullName evidence="4">Zinc-binding alcohol dehydrogenase family protein</fullName>
    </submittedName>
</protein>
<gene>
    <name evidence="4" type="ORF">ACFSJH_19335</name>
</gene>
<dbReference type="Pfam" id="PF00107">
    <property type="entry name" value="ADH_zinc_N"/>
    <property type="match status" value="1"/>
</dbReference>
<name>A0ABW4YQG5_9BACL</name>
<dbReference type="PANTHER" id="PTHR43401:SF3">
    <property type="entry name" value="L-GALACTONATE-5-DEHYDROGENASE"/>
    <property type="match status" value="1"/>
</dbReference>
<proteinExistence type="predicted"/>
<feature type="domain" description="Alcohol dehydrogenase-like N-terminal" evidence="3">
    <location>
        <begin position="24"/>
        <end position="130"/>
    </location>
</feature>
<dbReference type="SUPFAM" id="SSF51735">
    <property type="entry name" value="NAD(P)-binding Rossmann-fold domains"/>
    <property type="match status" value="1"/>
</dbReference>
<reference evidence="5" key="1">
    <citation type="journal article" date="2019" name="Int. J. Syst. Evol. Microbiol.">
        <title>The Global Catalogue of Microorganisms (GCM) 10K type strain sequencing project: providing services to taxonomists for standard genome sequencing and annotation.</title>
        <authorList>
            <consortium name="The Broad Institute Genomics Platform"/>
            <consortium name="The Broad Institute Genome Sequencing Center for Infectious Disease"/>
            <person name="Wu L."/>
            <person name="Ma J."/>
        </authorList>
    </citation>
    <scope>NUCLEOTIDE SEQUENCE [LARGE SCALE GENOMIC DNA]</scope>
    <source>
        <strain evidence="5">GH52</strain>
    </source>
</reference>
<dbReference type="EMBL" id="JBHUHO010000047">
    <property type="protein sequence ID" value="MFD2117891.1"/>
    <property type="molecule type" value="Genomic_DNA"/>
</dbReference>
<dbReference type="InterPro" id="IPR036291">
    <property type="entry name" value="NAD(P)-bd_dom_sf"/>
</dbReference>
<comment type="caution">
    <text evidence="4">The sequence shown here is derived from an EMBL/GenBank/DDBJ whole genome shotgun (WGS) entry which is preliminary data.</text>
</comment>
<dbReference type="CDD" id="cd08261">
    <property type="entry name" value="Zn_ADH7"/>
    <property type="match status" value="1"/>
</dbReference>
<dbReference type="InterPro" id="IPR050129">
    <property type="entry name" value="Zn_alcohol_dh"/>
</dbReference>
<sequence>MKSIICEQPNLFRTEEVEMPIPKATEALIRVRRIGVCGTDLHAYRGKQPFFSYPRILGHEIAGEIVQIEEDSELRIGDQVAVIPYISCGTCIACRKGKENSCVSLQVLGVHIDGGMREYMKVPKKQLIKTESLTLDQIAMVEPFSIGLHAVNRGQVQSGENVLVIGAGPIGLSVMKFAKLAGARVIAMDLNLSRLAFCKSWASVDEIIEASSDVMNRLAELTDGEFPTTVIDATGHAPSMMNTIGYAAAGGKVVFVSLVQADITFHDPEFHKKELTLLGSRAATREEFAYVIDCMQDGQIDITPYITHRATLDEMTNEFENWLDPKNGVIKAVITL</sequence>
<dbReference type="SUPFAM" id="SSF50129">
    <property type="entry name" value="GroES-like"/>
    <property type="match status" value="1"/>
</dbReference>
<organism evidence="4 5">
    <name type="scientific">Paenibacillus yanchengensis</name>
    <dbReference type="NCBI Taxonomy" id="2035833"/>
    <lineage>
        <taxon>Bacteria</taxon>
        <taxon>Bacillati</taxon>
        <taxon>Bacillota</taxon>
        <taxon>Bacilli</taxon>
        <taxon>Bacillales</taxon>
        <taxon>Paenibacillaceae</taxon>
        <taxon>Paenibacillus</taxon>
    </lineage>
</organism>
<evidence type="ECO:0000256" key="1">
    <source>
        <dbReference type="ARBA" id="ARBA00023002"/>
    </source>
</evidence>
<accession>A0ABW4YQG5</accession>
<dbReference type="RefSeq" id="WP_377775262.1">
    <property type="nucleotide sequence ID" value="NZ_JBHUHO010000047.1"/>
</dbReference>
<dbReference type="Pfam" id="PF08240">
    <property type="entry name" value="ADH_N"/>
    <property type="match status" value="1"/>
</dbReference>
<evidence type="ECO:0000313" key="5">
    <source>
        <dbReference type="Proteomes" id="UP001597362"/>
    </source>
</evidence>
<dbReference type="InterPro" id="IPR013154">
    <property type="entry name" value="ADH-like_N"/>
</dbReference>
<dbReference type="Gene3D" id="3.40.50.720">
    <property type="entry name" value="NAD(P)-binding Rossmann-like Domain"/>
    <property type="match status" value="1"/>
</dbReference>
<evidence type="ECO:0000313" key="4">
    <source>
        <dbReference type="EMBL" id="MFD2117891.1"/>
    </source>
</evidence>
<keyword evidence="5" id="KW-1185">Reference proteome</keyword>
<evidence type="ECO:0000259" key="2">
    <source>
        <dbReference type="Pfam" id="PF00107"/>
    </source>
</evidence>
<dbReference type="InterPro" id="IPR013149">
    <property type="entry name" value="ADH-like_C"/>
</dbReference>
<dbReference type="Proteomes" id="UP001597362">
    <property type="component" value="Unassembled WGS sequence"/>
</dbReference>
<dbReference type="InterPro" id="IPR011032">
    <property type="entry name" value="GroES-like_sf"/>
</dbReference>
<dbReference type="PANTHER" id="PTHR43401">
    <property type="entry name" value="L-THREONINE 3-DEHYDROGENASE"/>
    <property type="match status" value="1"/>
</dbReference>
<feature type="domain" description="Alcohol dehydrogenase-like C-terminal" evidence="2">
    <location>
        <begin position="169"/>
        <end position="296"/>
    </location>
</feature>
<keyword evidence="1" id="KW-0560">Oxidoreductase</keyword>
<dbReference type="Gene3D" id="3.90.180.10">
    <property type="entry name" value="Medium-chain alcohol dehydrogenases, catalytic domain"/>
    <property type="match status" value="1"/>
</dbReference>